<keyword evidence="1" id="KW-0472">Membrane</keyword>
<evidence type="ECO:0008006" key="4">
    <source>
        <dbReference type="Google" id="ProtNLM"/>
    </source>
</evidence>
<feature type="transmembrane region" description="Helical" evidence="1">
    <location>
        <begin position="202"/>
        <end position="223"/>
    </location>
</feature>
<sequence>MNLSAPEFEGVNSTTFEKYGDYVVNLHTARNASCFDPCRPPKTKSDAEDIANIDAPIVFRNRSDLSHSGLIHDTRTKESIAKFWRGRKFHGVLCIIVSMFLMPISLFSARYYKETFMSWQCKGAHLWYWIHLVTTIASIAIFFSSQTALAQSIESWGRSQDMFGLIHDFVGWASHVVFILLFIMGGLRGVDLPMRTFLMTTHSVLGFTHYIVNLLLIGVSTMIPASPSLGECGTDGFPHGFSPVLGILIGWVACDAFFHGILTFLLCGTDARFDIRRWYCPIVPMLHPVSHSDLKGTALRKILFLLYVILCGGFTILAILQLTVRPQPEGCVFGELSCKSALGCSKAGLALCKKLVYQNC</sequence>
<reference evidence="2 3" key="1">
    <citation type="submission" date="2024-08" db="EMBL/GenBank/DDBJ databases">
        <authorList>
            <person name="Cucini C."/>
            <person name="Frati F."/>
        </authorList>
    </citation>
    <scope>NUCLEOTIDE SEQUENCE [LARGE SCALE GENOMIC DNA]</scope>
</reference>
<evidence type="ECO:0000313" key="2">
    <source>
        <dbReference type="EMBL" id="CAL8139224.1"/>
    </source>
</evidence>
<evidence type="ECO:0000256" key="1">
    <source>
        <dbReference type="SAM" id="Phobius"/>
    </source>
</evidence>
<keyword evidence="1" id="KW-0812">Transmembrane</keyword>
<organism evidence="2 3">
    <name type="scientific">Orchesella dallaii</name>
    <dbReference type="NCBI Taxonomy" id="48710"/>
    <lineage>
        <taxon>Eukaryota</taxon>
        <taxon>Metazoa</taxon>
        <taxon>Ecdysozoa</taxon>
        <taxon>Arthropoda</taxon>
        <taxon>Hexapoda</taxon>
        <taxon>Collembola</taxon>
        <taxon>Entomobryomorpha</taxon>
        <taxon>Entomobryoidea</taxon>
        <taxon>Orchesellidae</taxon>
        <taxon>Orchesellinae</taxon>
        <taxon>Orchesella</taxon>
    </lineage>
</organism>
<feature type="transmembrane region" description="Helical" evidence="1">
    <location>
        <begin position="243"/>
        <end position="267"/>
    </location>
</feature>
<accession>A0ABP1RZ60</accession>
<keyword evidence="1" id="KW-1133">Transmembrane helix</keyword>
<proteinExistence type="predicted"/>
<gene>
    <name evidence="2" type="ORF">ODALV1_LOCUS27741</name>
</gene>
<feature type="transmembrane region" description="Helical" evidence="1">
    <location>
        <begin position="302"/>
        <end position="322"/>
    </location>
</feature>
<name>A0ABP1RZ60_9HEXA</name>
<feature type="transmembrane region" description="Helical" evidence="1">
    <location>
        <begin position="128"/>
        <end position="149"/>
    </location>
</feature>
<dbReference type="Proteomes" id="UP001642540">
    <property type="component" value="Unassembled WGS sequence"/>
</dbReference>
<evidence type="ECO:0000313" key="3">
    <source>
        <dbReference type="Proteomes" id="UP001642540"/>
    </source>
</evidence>
<feature type="transmembrane region" description="Helical" evidence="1">
    <location>
        <begin position="89"/>
        <end position="107"/>
    </location>
</feature>
<feature type="transmembrane region" description="Helical" evidence="1">
    <location>
        <begin position="169"/>
        <end position="190"/>
    </location>
</feature>
<dbReference type="EMBL" id="CAXLJM020000124">
    <property type="protein sequence ID" value="CAL8139224.1"/>
    <property type="molecule type" value="Genomic_DNA"/>
</dbReference>
<comment type="caution">
    <text evidence="2">The sequence shown here is derived from an EMBL/GenBank/DDBJ whole genome shotgun (WGS) entry which is preliminary data.</text>
</comment>
<protein>
    <recommendedName>
        <fullName evidence="4">Ferric-chelate reductase 1</fullName>
    </recommendedName>
</protein>
<keyword evidence="3" id="KW-1185">Reference proteome</keyword>